<dbReference type="Gene3D" id="3.40.50.300">
    <property type="entry name" value="P-loop containing nucleotide triphosphate hydrolases"/>
    <property type="match status" value="1"/>
</dbReference>
<evidence type="ECO:0000259" key="2">
    <source>
        <dbReference type="PROSITE" id="PS51192"/>
    </source>
</evidence>
<feature type="domain" description="Helicase ATP-binding" evidence="2">
    <location>
        <begin position="28"/>
        <end position="187"/>
    </location>
</feature>
<evidence type="ECO:0000313" key="3">
    <source>
        <dbReference type="Proteomes" id="UP000694865"/>
    </source>
</evidence>
<dbReference type="RefSeq" id="XP_006820544.1">
    <property type="nucleotide sequence ID" value="XM_006820481.1"/>
</dbReference>
<name>A0ABM0MKK3_SACKO</name>
<keyword evidence="3" id="KW-1185">Reference proteome</keyword>
<sequence>MEDKQIIEESRTFIGFKKGPKQQQIDCLVALLEKRDVMAILPTGFGKSIIYQLAPFVTSLKRGIPLADIKSCVIVITPLNSIMVDQCTSLSKMGIKSCALDYQCTQAETFLVDDIDDDMDDEEISDAQEISTLVSLEDVASGKYQVIYAHPEALISTRKGDLLMNNLSKNKHLSCIAIDEAHMILEW</sequence>
<gene>
    <name evidence="4" type="primary">LOC102805516</name>
</gene>
<accession>A0ABM0MKK3</accession>
<dbReference type="Proteomes" id="UP000694865">
    <property type="component" value="Unplaced"/>
</dbReference>
<dbReference type="InterPro" id="IPR011545">
    <property type="entry name" value="DEAD/DEAH_box_helicase_dom"/>
</dbReference>
<dbReference type="Pfam" id="PF00270">
    <property type="entry name" value="DEAD"/>
    <property type="match status" value="1"/>
</dbReference>
<dbReference type="SUPFAM" id="SSF52540">
    <property type="entry name" value="P-loop containing nucleoside triphosphate hydrolases"/>
    <property type="match status" value="1"/>
</dbReference>
<proteinExistence type="inferred from homology"/>
<dbReference type="PANTHER" id="PTHR13710:SF120">
    <property type="entry name" value="BIFUNCTIONAL 3'-5' EXONUCLEASE_ATP-DEPENDENT HELICASE WRN"/>
    <property type="match status" value="1"/>
</dbReference>
<dbReference type="PROSITE" id="PS51192">
    <property type="entry name" value="HELICASE_ATP_BIND_1"/>
    <property type="match status" value="1"/>
</dbReference>
<evidence type="ECO:0000313" key="4">
    <source>
        <dbReference type="RefSeq" id="XP_006820544.1"/>
    </source>
</evidence>
<comment type="similarity">
    <text evidence="1">Belongs to the helicase family. RecQ subfamily.</text>
</comment>
<dbReference type="GeneID" id="102805516"/>
<reference evidence="4" key="1">
    <citation type="submission" date="2025-08" db="UniProtKB">
        <authorList>
            <consortium name="RefSeq"/>
        </authorList>
    </citation>
    <scope>IDENTIFICATION</scope>
    <source>
        <tissue evidence="4">Testes</tissue>
    </source>
</reference>
<dbReference type="PANTHER" id="PTHR13710">
    <property type="entry name" value="DNA HELICASE RECQ FAMILY MEMBER"/>
    <property type="match status" value="1"/>
</dbReference>
<dbReference type="InterPro" id="IPR014001">
    <property type="entry name" value="Helicase_ATP-bd"/>
</dbReference>
<evidence type="ECO:0000256" key="1">
    <source>
        <dbReference type="ARBA" id="ARBA00005446"/>
    </source>
</evidence>
<protein>
    <submittedName>
        <fullName evidence="4">Probable Werner syndrome ATP-dependent helicase homolog 1-like</fullName>
    </submittedName>
</protein>
<dbReference type="InterPro" id="IPR027417">
    <property type="entry name" value="P-loop_NTPase"/>
</dbReference>
<organism evidence="3 4">
    <name type="scientific">Saccoglossus kowalevskii</name>
    <name type="common">Acorn worm</name>
    <dbReference type="NCBI Taxonomy" id="10224"/>
    <lineage>
        <taxon>Eukaryota</taxon>
        <taxon>Metazoa</taxon>
        <taxon>Hemichordata</taxon>
        <taxon>Enteropneusta</taxon>
        <taxon>Harrimaniidae</taxon>
        <taxon>Saccoglossus</taxon>
    </lineage>
</organism>